<name>A0A7H0I6C0_9ACTN</name>
<reference evidence="1 2" key="1">
    <citation type="submission" date="2020-08" db="EMBL/GenBank/DDBJ databases">
        <title>A novel species.</title>
        <authorList>
            <person name="Gao J."/>
        </authorList>
    </citation>
    <scope>NUCLEOTIDE SEQUENCE [LARGE SCALE GENOMIC DNA]</scope>
    <source>
        <strain evidence="1 2">CRXT-G-22</strain>
    </source>
</reference>
<dbReference type="InterPro" id="IPR018988">
    <property type="entry name" value="DUF2000"/>
</dbReference>
<dbReference type="SUPFAM" id="SSF102462">
    <property type="entry name" value="Peptidyl-tRNA hydrolase II"/>
    <property type="match status" value="1"/>
</dbReference>
<evidence type="ECO:0000313" key="1">
    <source>
        <dbReference type="EMBL" id="QNP68336.1"/>
    </source>
</evidence>
<protein>
    <submittedName>
        <fullName evidence="1">DUF2000 domain-containing protein</fullName>
    </submittedName>
</protein>
<gene>
    <name evidence="1" type="ORF">IAG44_01855</name>
</gene>
<proteinExistence type="predicted"/>
<dbReference type="Proteomes" id="UP000516052">
    <property type="component" value="Chromosome"/>
</dbReference>
<dbReference type="Gene3D" id="3.40.1490.10">
    <property type="entry name" value="Bit1"/>
    <property type="match status" value="1"/>
</dbReference>
<organism evidence="1 2">
    <name type="scientific">Streptomyces roseirectus</name>
    <dbReference type="NCBI Taxonomy" id="2768066"/>
    <lineage>
        <taxon>Bacteria</taxon>
        <taxon>Bacillati</taxon>
        <taxon>Actinomycetota</taxon>
        <taxon>Actinomycetes</taxon>
        <taxon>Kitasatosporales</taxon>
        <taxon>Streptomycetaceae</taxon>
        <taxon>Streptomyces</taxon>
    </lineage>
</organism>
<evidence type="ECO:0000313" key="2">
    <source>
        <dbReference type="Proteomes" id="UP000516052"/>
    </source>
</evidence>
<accession>A0A7H0I6C0</accession>
<dbReference type="InterPro" id="IPR023476">
    <property type="entry name" value="Pep_tRNA_hydro_II_dom_sf"/>
</dbReference>
<dbReference type="RefSeq" id="WP_187745378.1">
    <property type="nucleotide sequence ID" value="NZ_CP060828.1"/>
</dbReference>
<dbReference type="Pfam" id="PF09391">
    <property type="entry name" value="DUF2000"/>
    <property type="match status" value="1"/>
</dbReference>
<sequence>MTDENSPTRVVWETKIAVVLRDDLETWQKLNITAFTVSGIAATVEDVTGEPYEDGSGVEYLPMFRQPVLVFATDGDKLRQIHERALRREIPMAVYTEELFATNNDEDNRAQVRAVPSEKLNLVGLAMRADRKAIDKVVKGASLHP</sequence>
<dbReference type="AlphaFoldDB" id="A0A7H0I6C0"/>
<keyword evidence="2" id="KW-1185">Reference proteome</keyword>
<dbReference type="KEGG" id="sroi:IAG44_01855"/>
<dbReference type="EMBL" id="CP060828">
    <property type="protein sequence ID" value="QNP68336.1"/>
    <property type="molecule type" value="Genomic_DNA"/>
</dbReference>